<keyword evidence="4" id="KW-0408">Iron</keyword>
<dbReference type="SUPFAM" id="SSF48576">
    <property type="entry name" value="Terpenoid synthases"/>
    <property type="match status" value="1"/>
</dbReference>
<keyword evidence="2" id="KW-0479">Metal-binding</keyword>
<dbReference type="Pfam" id="PF01397">
    <property type="entry name" value="Terpene_synth"/>
    <property type="match status" value="1"/>
</dbReference>
<dbReference type="Pfam" id="PF03936">
    <property type="entry name" value="Terpene_synth_C"/>
    <property type="match status" value="1"/>
</dbReference>
<evidence type="ECO:0000256" key="4">
    <source>
        <dbReference type="ARBA" id="ARBA00023004"/>
    </source>
</evidence>
<name>A0ABQ8E0Z2_BRANA</name>
<dbReference type="Gene3D" id="1.50.10.130">
    <property type="entry name" value="Terpene synthase, N-terminal domain"/>
    <property type="match status" value="1"/>
</dbReference>
<dbReference type="InterPro" id="IPR008930">
    <property type="entry name" value="Terpenoid_cyclase/PrenylTrfase"/>
</dbReference>
<dbReference type="EMBL" id="JAGKQM010000003">
    <property type="protein sequence ID" value="KAH0935279.1"/>
    <property type="molecule type" value="Genomic_DNA"/>
</dbReference>
<reference evidence="7 8" key="1">
    <citation type="submission" date="2021-05" db="EMBL/GenBank/DDBJ databases">
        <title>Genome Assembly of Synthetic Allotetraploid Brassica napus Reveals Homoeologous Exchanges between Subgenomes.</title>
        <authorList>
            <person name="Davis J.T."/>
        </authorList>
    </citation>
    <scope>NUCLEOTIDE SEQUENCE [LARGE SCALE GENOMIC DNA]</scope>
    <source>
        <strain evidence="8">cv. Da-Ae</strain>
        <tissue evidence="7">Seedling</tissue>
    </source>
</reference>
<keyword evidence="3" id="KW-0460">Magnesium</keyword>
<keyword evidence="8" id="KW-1185">Reference proteome</keyword>
<dbReference type="Gene3D" id="1.10.630.10">
    <property type="entry name" value="Cytochrome P450"/>
    <property type="match status" value="1"/>
</dbReference>
<dbReference type="Gene3D" id="1.10.600.10">
    <property type="entry name" value="Farnesyl Diphosphate Synthase"/>
    <property type="match status" value="1"/>
</dbReference>
<dbReference type="PRINTS" id="PR00385">
    <property type="entry name" value="P450"/>
</dbReference>
<sequence length="1019" mass="117334">MEMFLISLCLATLLAFLFLKRLLKRTTTTKLNPPPSPWRLPIIGNFHQLSLSPHRSFRSLSLRYGPLMLLHFGRVPVLVVSSAEVAHDVMKTHDRIFANRPITKAMEKVVRGGRDIVFAPYGEYWRNMKSLCIVHLLTNKMVRSFHKEREEEINILMEKLEQASSSSSTVNLSQFFITLTSDVMSKVALGRKYSSDEGTVDIKTVVRTFSRVFGTFPVAEYIPSLAWIDWIRRLDGKAEEVSKTFDDFLEKVVQEHDLDVDKKKSGFVDRLLSIQREQTTPFVFDRSDIKLIILDMFIGGTATTSSLLEWTLTELVRHPECVKKLRDEICSVSAHNSYVNEDDVEKMNYLNAIVKETLRLHPPLSIIVPRLLSEDVRLRGYDIAAGTQVMINAWAIQRDKATWGPDAEEFKPERHLNSSLDFQGQDYKFIPFGSGRRLCPGIRLALVLVEVTVANLVKRFDWRVQVGPYGVDKLDLAEAAVKMKSIAVFVPKHGSQVFLSSPNHNLFPVNKLSCFPLMSVPTKPPKFVRLKATTTMTRDDHESNRTFKELLPSPWTDQFHTISVDVSEINALRKEIDVLKPKVKKALMSYQGIDSAKKRILMIYLLVSLGLAHHFEDEIDETIKEGFEKKEEMIEGENDLYTVSIIFWVFRRYGHHISSDVFRRFTKNSGNFKESLVGDAKGMLSLYEAAYLRTTKDYIMDEALIFTSRHLESLAADGTCPPHLSVRIRNALTLPQHWNMEMLFLVEYISFFEQEKDHDEMLLKFAKISFKLVQLQYLHELKILAEYVTYLHINDTFEEFERELGPQGRSYNVSASKEVVKQSNYLLYWIIFQGKERSWFKTHVKANFDLAKWGLVYHVPSFEEYMEVGEVEVAVYATLASRYMSMGKMAAKEAFEWLKSRPKLVQSLCVKGRLMDDITGFQDDISRGYVTNAVSCYMKQYGVSENEAFRELNKMVGEAEKIINEEFLTKTGVRHCVLKAVIDLARMIHVCYNGYEGYTDPQGKIKEYMTSMFVDQIRL</sequence>
<dbReference type="Pfam" id="PF00067">
    <property type="entry name" value="p450"/>
    <property type="match status" value="1"/>
</dbReference>
<evidence type="ECO:0000313" key="8">
    <source>
        <dbReference type="Proteomes" id="UP000824890"/>
    </source>
</evidence>
<dbReference type="PANTHER" id="PTHR47955">
    <property type="entry name" value="CYTOCHROME P450 FAMILY 71 PROTEIN"/>
    <property type="match status" value="1"/>
</dbReference>
<comment type="similarity">
    <text evidence="1">Belongs to the cytochrome P450 family.</text>
</comment>
<protein>
    <recommendedName>
        <fullName evidence="9">Cytochrome P450</fullName>
    </recommendedName>
</protein>
<dbReference type="PANTHER" id="PTHR47955:SF15">
    <property type="entry name" value="CYTOCHROME P450 71A2-LIKE"/>
    <property type="match status" value="1"/>
</dbReference>
<dbReference type="InterPro" id="IPR005630">
    <property type="entry name" value="Terpene_synthase_metal-bd"/>
</dbReference>
<dbReference type="SUPFAM" id="SSF48239">
    <property type="entry name" value="Terpenoid cyclases/Protein prenyltransferases"/>
    <property type="match status" value="1"/>
</dbReference>
<accession>A0ABQ8E0Z2</accession>
<feature type="domain" description="Terpene synthase N-terminal" evidence="5">
    <location>
        <begin position="555"/>
        <end position="732"/>
    </location>
</feature>
<dbReference type="CDD" id="cd11072">
    <property type="entry name" value="CYP71-like"/>
    <property type="match status" value="1"/>
</dbReference>
<evidence type="ECO:0000259" key="5">
    <source>
        <dbReference type="Pfam" id="PF01397"/>
    </source>
</evidence>
<dbReference type="InterPro" id="IPR036965">
    <property type="entry name" value="Terpene_synth_N_sf"/>
</dbReference>
<organism evidence="7 8">
    <name type="scientific">Brassica napus</name>
    <name type="common">Rape</name>
    <dbReference type="NCBI Taxonomy" id="3708"/>
    <lineage>
        <taxon>Eukaryota</taxon>
        <taxon>Viridiplantae</taxon>
        <taxon>Streptophyta</taxon>
        <taxon>Embryophyta</taxon>
        <taxon>Tracheophyta</taxon>
        <taxon>Spermatophyta</taxon>
        <taxon>Magnoliopsida</taxon>
        <taxon>eudicotyledons</taxon>
        <taxon>Gunneridae</taxon>
        <taxon>Pentapetalae</taxon>
        <taxon>rosids</taxon>
        <taxon>malvids</taxon>
        <taxon>Brassicales</taxon>
        <taxon>Brassicaceae</taxon>
        <taxon>Brassiceae</taxon>
        <taxon>Brassica</taxon>
    </lineage>
</organism>
<dbReference type="InterPro" id="IPR017972">
    <property type="entry name" value="Cyt_P450_CS"/>
</dbReference>
<evidence type="ECO:0000256" key="3">
    <source>
        <dbReference type="ARBA" id="ARBA00022842"/>
    </source>
</evidence>
<gene>
    <name evidence="7" type="ORF">HID58_012396</name>
</gene>
<dbReference type="SUPFAM" id="SSF48264">
    <property type="entry name" value="Cytochrome P450"/>
    <property type="match status" value="1"/>
</dbReference>
<dbReference type="Proteomes" id="UP000824890">
    <property type="component" value="Unassembled WGS sequence"/>
</dbReference>
<proteinExistence type="inferred from homology"/>
<evidence type="ECO:0008006" key="9">
    <source>
        <dbReference type="Google" id="ProtNLM"/>
    </source>
</evidence>
<evidence type="ECO:0000256" key="2">
    <source>
        <dbReference type="ARBA" id="ARBA00022723"/>
    </source>
</evidence>
<dbReference type="InterPro" id="IPR001906">
    <property type="entry name" value="Terpene_synth_N"/>
</dbReference>
<evidence type="ECO:0000313" key="7">
    <source>
        <dbReference type="EMBL" id="KAH0935279.1"/>
    </source>
</evidence>
<comment type="caution">
    <text evidence="7">The sequence shown here is derived from an EMBL/GenBank/DDBJ whole genome shotgun (WGS) entry which is preliminary data.</text>
</comment>
<dbReference type="InterPro" id="IPR044814">
    <property type="entry name" value="Terpene_cyclase_plant_C1"/>
</dbReference>
<evidence type="ECO:0000256" key="1">
    <source>
        <dbReference type="ARBA" id="ARBA00010617"/>
    </source>
</evidence>
<feature type="domain" description="Terpene synthase metal-binding" evidence="6">
    <location>
        <begin position="840"/>
        <end position="961"/>
    </location>
</feature>
<dbReference type="CDD" id="cd00684">
    <property type="entry name" value="Terpene_cyclase_plant_C1"/>
    <property type="match status" value="1"/>
</dbReference>
<dbReference type="PROSITE" id="PS00086">
    <property type="entry name" value="CYTOCHROME_P450"/>
    <property type="match status" value="1"/>
</dbReference>
<dbReference type="PRINTS" id="PR00463">
    <property type="entry name" value="EP450I"/>
</dbReference>
<evidence type="ECO:0000259" key="6">
    <source>
        <dbReference type="Pfam" id="PF03936"/>
    </source>
</evidence>
<dbReference type="InterPro" id="IPR002401">
    <property type="entry name" value="Cyt_P450_E_grp-I"/>
</dbReference>
<dbReference type="InterPro" id="IPR008949">
    <property type="entry name" value="Isoprenoid_synthase_dom_sf"/>
</dbReference>
<dbReference type="InterPro" id="IPR001128">
    <property type="entry name" value="Cyt_P450"/>
</dbReference>
<dbReference type="InterPro" id="IPR036396">
    <property type="entry name" value="Cyt_P450_sf"/>
</dbReference>